<feature type="compositionally biased region" description="Low complexity" evidence="1">
    <location>
        <begin position="127"/>
        <end position="141"/>
    </location>
</feature>
<keyword evidence="3" id="KW-1185">Reference proteome</keyword>
<evidence type="ECO:0000313" key="2">
    <source>
        <dbReference type="EMBL" id="KAJ8751013.1"/>
    </source>
</evidence>
<comment type="caution">
    <text evidence="2">The sequence shown here is derived from an EMBL/GenBank/DDBJ whole genome shotgun (WGS) entry which is preliminary data.</text>
</comment>
<proteinExistence type="predicted"/>
<dbReference type="EMBL" id="JAIWQS010000011">
    <property type="protein sequence ID" value="KAJ8751013.1"/>
    <property type="molecule type" value="Genomic_DNA"/>
</dbReference>
<gene>
    <name evidence="2" type="ORF">K2173_016194</name>
</gene>
<feature type="compositionally biased region" description="Polar residues" evidence="1">
    <location>
        <begin position="170"/>
        <end position="194"/>
    </location>
</feature>
<organism evidence="2 3">
    <name type="scientific">Erythroxylum novogranatense</name>
    <dbReference type="NCBI Taxonomy" id="1862640"/>
    <lineage>
        <taxon>Eukaryota</taxon>
        <taxon>Viridiplantae</taxon>
        <taxon>Streptophyta</taxon>
        <taxon>Embryophyta</taxon>
        <taxon>Tracheophyta</taxon>
        <taxon>Spermatophyta</taxon>
        <taxon>Magnoliopsida</taxon>
        <taxon>eudicotyledons</taxon>
        <taxon>Gunneridae</taxon>
        <taxon>Pentapetalae</taxon>
        <taxon>rosids</taxon>
        <taxon>fabids</taxon>
        <taxon>Malpighiales</taxon>
        <taxon>Erythroxylaceae</taxon>
        <taxon>Erythroxylum</taxon>
    </lineage>
</organism>
<dbReference type="PANTHER" id="PTHR13621">
    <property type="entry name" value="PROLINE-RICH PROTEIN PRCC"/>
    <property type="match status" value="1"/>
</dbReference>
<evidence type="ECO:0000313" key="3">
    <source>
        <dbReference type="Proteomes" id="UP001159364"/>
    </source>
</evidence>
<dbReference type="Pfam" id="PF10253">
    <property type="entry name" value="PRCC"/>
    <property type="match status" value="1"/>
</dbReference>
<accession>A0AAV8SG32</accession>
<feature type="region of interest" description="Disordered" evidence="1">
    <location>
        <begin position="1"/>
        <end position="205"/>
    </location>
</feature>
<name>A0AAV8SG32_9ROSI</name>
<feature type="compositionally biased region" description="Low complexity" evidence="1">
    <location>
        <begin position="66"/>
        <end position="76"/>
    </location>
</feature>
<dbReference type="AlphaFoldDB" id="A0AAV8SG32"/>
<protein>
    <recommendedName>
        <fullName evidence="4">Proline-rich protein PRCC</fullName>
    </recommendedName>
</protein>
<reference evidence="2 3" key="1">
    <citation type="submission" date="2021-09" db="EMBL/GenBank/DDBJ databases">
        <title>Genomic insights and catalytic innovation underlie evolution of tropane alkaloids biosynthesis.</title>
        <authorList>
            <person name="Wang Y.-J."/>
            <person name="Tian T."/>
            <person name="Huang J.-P."/>
            <person name="Huang S.-X."/>
        </authorList>
    </citation>
    <scope>NUCLEOTIDE SEQUENCE [LARGE SCALE GENOMIC DNA]</scope>
    <source>
        <strain evidence="2">KIB-2018</strain>
        <tissue evidence="2">Leaf</tissue>
    </source>
</reference>
<sequence>MESLVANYGSSDEEEEQHEEKRQSHPPKPIFSSSSSLFSSLPQPKVHHKANVLGEFEDPKPPPKPSSSIFSSLPQPKTQPDFVSDPNPKRVVQFKPPIIKPKPADFSDDDEEEEEEERDRKRRRASESSMQSSSVTSFLSSIPAPRNSSTLGALPSAAGSGRRSILQAEAPSSASDFQTEIPSISSGSVTGNDSHSGHEAILNQDGSEYASYGSYTGQEFGYSEGLNQSVVGGEVSSYGSYENYGDYGQYENNWSGGVSASIPESGGFVGNSSRGMGKRGKNEVIPTEIVEVKQDELMKDRPREDQVKLTGIAFGPAYQPASSKGKPSKLHKRKHQIGSLYFDMKQKEMELAERRAKGFLTKSQTQAKYGW</sequence>
<evidence type="ECO:0000256" key="1">
    <source>
        <dbReference type="SAM" id="MobiDB-lite"/>
    </source>
</evidence>
<feature type="compositionally biased region" description="Acidic residues" evidence="1">
    <location>
        <begin position="106"/>
        <end position="117"/>
    </location>
</feature>
<dbReference type="PANTHER" id="PTHR13621:SF2">
    <property type="entry name" value="PROLINE-RICH PROTEIN PRCC"/>
    <property type="match status" value="1"/>
</dbReference>
<dbReference type="Proteomes" id="UP001159364">
    <property type="component" value="Linkage Group LG11"/>
</dbReference>
<dbReference type="GO" id="GO:0005634">
    <property type="term" value="C:nucleus"/>
    <property type="evidence" value="ECO:0007669"/>
    <property type="project" value="TreeGrafter"/>
</dbReference>
<evidence type="ECO:0008006" key="4">
    <source>
        <dbReference type="Google" id="ProtNLM"/>
    </source>
</evidence>
<feature type="compositionally biased region" description="Low complexity" evidence="1">
    <location>
        <begin position="31"/>
        <end position="41"/>
    </location>
</feature>
<dbReference type="InterPro" id="IPR018800">
    <property type="entry name" value="PRCC"/>
</dbReference>